<dbReference type="GO" id="GO:0005793">
    <property type="term" value="C:endoplasmic reticulum-Golgi intermediate compartment"/>
    <property type="evidence" value="ECO:0007669"/>
    <property type="project" value="TreeGrafter"/>
</dbReference>
<dbReference type="GO" id="GO:0030134">
    <property type="term" value="C:COPII-coated ER to Golgi transport vesicle"/>
    <property type="evidence" value="ECO:0007669"/>
    <property type="project" value="TreeGrafter"/>
</dbReference>
<dbReference type="GO" id="GO:0005789">
    <property type="term" value="C:endoplasmic reticulum membrane"/>
    <property type="evidence" value="ECO:0007669"/>
    <property type="project" value="TreeGrafter"/>
</dbReference>
<evidence type="ECO:0000313" key="10">
    <source>
        <dbReference type="EMBL" id="KAK3333697.1"/>
    </source>
</evidence>
<dbReference type="Gene3D" id="2.60.120.200">
    <property type="match status" value="1"/>
</dbReference>
<dbReference type="PANTHER" id="PTHR12223:SF28">
    <property type="entry name" value="LECTIN, MANNOSE BINDING 1 LIKE"/>
    <property type="match status" value="1"/>
</dbReference>
<evidence type="ECO:0000256" key="7">
    <source>
        <dbReference type="SAM" id="Phobius"/>
    </source>
</evidence>
<dbReference type="PROSITE" id="PS51328">
    <property type="entry name" value="L_LECTIN_LIKE"/>
    <property type="match status" value="1"/>
</dbReference>
<accession>A0AAE0IYP2</accession>
<dbReference type="Pfam" id="PF03388">
    <property type="entry name" value="Lectin_leg-like"/>
    <property type="match status" value="1"/>
</dbReference>
<dbReference type="InterPro" id="IPR051136">
    <property type="entry name" value="Intracellular_Lectin-GPT"/>
</dbReference>
<evidence type="ECO:0000256" key="5">
    <source>
        <dbReference type="ARBA" id="ARBA00023136"/>
    </source>
</evidence>
<dbReference type="EMBL" id="JAUEPO010000002">
    <property type="protein sequence ID" value="KAK3333697.1"/>
    <property type="molecule type" value="Genomic_DNA"/>
</dbReference>
<feature type="signal peptide" evidence="8">
    <location>
        <begin position="1"/>
        <end position="19"/>
    </location>
</feature>
<dbReference type="FunFam" id="2.60.120.200:FF:000245">
    <property type="entry name" value="Similar to lectin family integral membrane protein"/>
    <property type="match status" value="1"/>
</dbReference>
<evidence type="ECO:0000256" key="1">
    <source>
        <dbReference type="ARBA" id="ARBA00004479"/>
    </source>
</evidence>
<reference evidence="10" key="1">
    <citation type="journal article" date="2023" name="Mol. Phylogenet. Evol.">
        <title>Genome-scale phylogeny and comparative genomics of the fungal order Sordariales.</title>
        <authorList>
            <person name="Hensen N."/>
            <person name="Bonometti L."/>
            <person name="Westerberg I."/>
            <person name="Brannstrom I.O."/>
            <person name="Guillou S."/>
            <person name="Cros-Aarteil S."/>
            <person name="Calhoun S."/>
            <person name="Haridas S."/>
            <person name="Kuo A."/>
            <person name="Mondo S."/>
            <person name="Pangilinan J."/>
            <person name="Riley R."/>
            <person name="LaButti K."/>
            <person name="Andreopoulos B."/>
            <person name="Lipzen A."/>
            <person name="Chen C."/>
            <person name="Yan M."/>
            <person name="Daum C."/>
            <person name="Ng V."/>
            <person name="Clum A."/>
            <person name="Steindorff A."/>
            <person name="Ohm R.A."/>
            <person name="Martin F."/>
            <person name="Silar P."/>
            <person name="Natvig D.O."/>
            <person name="Lalanne C."/>
            <person name="Gautier V."/>
            <person name="Ament-Velasquez S.L."/>
            <person name="Kruys A."/>
            <person name="Hutchinson M.I."/>
            <person name="Powell A.J."/>
            <person name="Barry K."/>
            <person name="Miller A.N."/>
            <person name="Grigoriev I.V."/>
            <person name="Debuchy R."/>
            <person name="Gladieux P."/>
            <person name="Hiltunen Thoren M."/>
            <person name="Johannesson H."/>
        </authorList>
    </citation>
    <scope>NUCLEOTIDE SEQUENCE</scope>
    <source>
        <strain evidence="10">SMH4131-1</strain>
    </source>
</reference>
<dbReference type="CDD" id="cd06903">
    <property type="entry name" value="lectin_EMP46_EMP47"/>
    <property type="match status" value="1"/>
</dbReference>
<dbReference type="GO" id="GO:0006888">
    <property type="term" value="P:endoplasmic reticulum to Golgi vesicle-mediated transport"/>
    <property type="evidence" value="ECO:0007669"/>
    <property type="project" value="TreeGrafter"/>
</dbReference>
<evidence type="ECO:0000256" key="6">
    <source>
        <dbReference type="SAM" id="MobiDB-lite"/>
    </source>
</evidence>
<dbReference type="SUPFAM" id="SSF49899">
    <property type="entry name" value="Concanavalin A-like lectins/glucanases"/>
    <property type="match status" value="1"/>
</dbReference>
<sequence length="456" mass="50126">MRVPLSLGVFVAGLAQTQAQYLLNDLSFGYGARISPDDRNSIPNFGMQGRPNVPELLSNKVILTPPAPGNQRGAVWADHSLQQQNWIVDVEFRANGPERGGGNLNIWLVRDGAHSVGSGSIYTVGKFEGLALVVDQHGGTGGMVRGFLNDGSTDYKSHHNVDNMAFGHCLFSYRNLGRPSQIKLRHNENKFQVEVDSRLCFESDKIRLPSGYNFGITAASADNPDSFEVFKLVVLSEDGHHNAASTTNNNNNNNNNAAAQGHVETPQQPIGGAAAAEERPHMHFGRGGQNIKVPDDPFDTAIPDVAAEKITSSAAQFADLHSRIQSLNHHLSTIFRQVAQSTNVGEQRHEELSIMLGELKGLLTRLDKLDTLETKFQSLERDLRSLRSDMSAKLRDSENAIKYHVSDKHESLADHVKAHASTGHSRLIFVIVGCQLVMAGGYVYYKRKKSMPKKYL</sequence>
<dbReference type="AlphaFoldDB" id="A0AAE0IYP2"/>
<proteinExistence type="predicted"/>
<keyword evidence="4 7" id="KW-1133">Transmembrane helix</keyword>
<dbReference type="GO" id="GO:0000139">
    <property type="term" value="C:Golgi membrane"/>
    <property type="evidence" value="ECO:0007669"/>
    <property type="project" value="TreeGrafter"/>
</dbReference>
<feature type="region of interest" description="Disordered" evidence="6">
    <location>
        <begin position="241"/>
        <end position="260"/>
    </location>
</feature>
<dbReference type="PANTHER" id="PTHR12223">
    <property type="entry name" value="VESICULAR MANNOSE-BINDING LECTIN"/>
    <property type="match status" value="1"/>
</dbReference>
<feature type="domain" description="L-type lectin-like" evidence="9">
    <location>
        <begin position="25"/>
        <end position="237"/>
    </location>
</feature>
<feature type="compositionally biased region" description="Low complexity" evidence="6">
    <location>
        <begin position="242"/>
        <end position="259"/>
    </location>
</feature>
<dbReference type="InterPro" id="IPR035661">
    <property type="entry name" value="EMP46/EMP47_N"/>
</dbReference>
<feature type="transmembrane region" description="Helical" evidence="7">
    <location>
        <begin position="427"/>
        <end position="445"/>
    </location>
</feature>
<evidence type="ECO:0000256" key="3">
    <source>
        <dbReference type="ARBA" id="ARBA00022729"/>
    </source>
</evidence>
<keyword evidence="2 7" id="KW-0812">Transmembrane</keyword>
<evidence type="ECO:0000256" key="8">
    <source>
        <dbReference type="SAM" id="SignalP"/>
    </source>
</evidence>
<keyword evidence="3 8" id="KW-0732">Signal</keyword>
<evidence type="ECO:0000256" key="4">
    <source>
        <dbReference type="ARBA" id="ARBA00022989"/>
    </source>
</evidence>
<feature type="chain" id="PRO_5041964708" evidence="8">
    <location>
        <begin position="20"/>
        <end position="456"/>
    </location>
</feature>
<evidence type="ECO:0000256" key="2">
    <source>
        <dbReference type="ARBA" id="ARBA00022692"/>
    </source>
</evidence>
<protein>
    <submittedName>
        <fullName evidence="10">Concanavalin A-like lectin/glucanase domain-containing protein</fullName>
    </submittedName>
</protein>
<keyword evidence="11" id="KW-1185">Reference proteome</keyword>
<evidence type="ECO:0000259" key="9">
    <source>
        <dbReference type="PROSITE" id="PS51328"/>
    </source>
</evidence>
<keyword evidence="5 7" id="KW-0472">Membrane</keyword>
<reference evidence="10" key="2">
    <citation type="submission" date="2023-06" db="EMBL/GenBank/DDBJ databases">
        <authorList>
            <consortium name="Lawrence Berkeley National Laboratory"/>
            <person name="Haridas S."/>
            <person name="Hensen N."/>
            <person name="Bonometti L."/>
            <person name="Westerberg I."/>
            <person name="Brannstrom I.O."/>
            <person name="Guillou S."/>
            <person name="Cros-Aarteil S."/>
            <person name="Calhoun S."/>
            <person name="Kuo A."/>
            <person name="Mondo S."/>
            <person name="Pangilinan J."/>
            <person name="Riley R."/>
            <person name="Labutti K."/>
            <person name="Andreopoulos B."/>
            <person name="Lipzen A."/>
            <person name="Chen C."/>
            <person name="Yanf M."/>
            <person name="Daum C."/>
            <person name="Ng V."/>
            <person name="Clum A."/>
            <person name="Steindorff A."/>
            <person name="Ohm R."/>
            <person name="Martin F."/>
            <person name="Silar P."/>
            <person name="Natvig D."/>
            <person name="Lalanne C."/>
            <person name="Gautier V."/>
            <person name="Ament-Velasquez S.L."/>
            <person name="Kruys A."/>
            <person name="Hutchinson M.I."/>
            <person name="Powell A.J."/>
            <person name="Barry K."/>
            <person name="Miller A.N."/>
            <person name="Grigoriev I.V."/>
            <person name="Debuchy R."/>
            <person name="Gladieux P."/>
            <person name="Thoren M.H."/>
            <person name="Johannesson H."/>
        </authorList>
    </citation>
    <scope>NUCLEOTIDE SEQUENCE</scope>
    <source>
        <strain evidence="10">SMH4131-1</strain>
    </source>
</reference>
<evidence type="ECO:0000313" key="11">
    <source>
        <dbReference type="Proteomes" id="UP001286456"/>
    </source>
</evidence>
<gene>
    <name evidence="10" type="ORF">B0T19DRAFT_134110</name>
</gene>
<comment type="caution">
    <text evidence="10">The sequence shown here is derived from an EMBL/GenBank/DDBJ whole genome shotgun (WGS) entry which is preliminary data.</text>
</comment>
<comment type="subcellular location">
    <subcellularLocation>
        <location evidence="1">Membrane</location>
        <topology evidence="1">Single-pass type I membrane protein</topology>
    </subcellularLocation>
</comment>
<dbReference type="InterPro" id="IPR005052">
    <property type="entry name" value="Lectin_leg"/>
</dbReference>
<organism evidence="10 11">
    <name type="scientific">Cercophora scortea</name>
    <dbReference type="NCBI Taxonomy" id="314031"/>
    <lineage>
        <taxon>Eukaryota</taxon>
        <taxon>Fungi</taxon>
        <taxon>Dikarya</taxon>
        <taxon>Ascomycota</taxon>
        <taxon>Pezizomycotina</taxon>
        <taxon>Sordariomycetes</taxon>
        <taxon>Sordariomycetidae</taxon>
        <taxon>Sordariales</taxon>
        <taxon>Lasiosphaeriaceae</taxon>
        <taxon>Cercophora</taxon>
    </lineage>
</organism>
<dbReference type="Proteomes" id="UP001286456">
    <property type="component" value="Unassembled WGS sequence"/>
</dbReference>
<name>A0AAE0IYP2_9PEZI</name>
<dbReference type="GO" id="GO:0005537">
    <property type="term" value="F:D-mannose binding"/>
    <property type="evidence" value="ECO:0007669"/>
    <property type="project" value="TreeGrafter"/>
</dbReference>
<dbReference type="InterPro" id="IPR013320">
    <property type="entry name" value="ConA-like_dom_sf"/>
</dbReference>